<sequence>MCQEEKQRAEAAETSLAAKNKELEDSYAKLVKAESARDAAVDNYLEGEEYEELIRAHDDMFYPKPFVDGWRAALRSIEEKFPGALDLSEFQVPENIIRGGSTSATSVFVGGDNRIIVPVHSPLQDRTEENPDEVTQKLEDVEGERVERSPHHSSSLHD</sequence>
<protein>
    <submittedName>
        <fullName evidence="2">Uncharacterized protein</fullName>
    </submittedName>
</protein>
<dbReference type="Gramene" id="KZN09350">
    <property type="protein sequence ID" value="KZN09350"/>
    <property type="gene ID" value="DCAR_002006"/>
</dbReference>
<evidence type="ECO:0000313" key="3">
    <source>
        <dbReference type="Proteomes" id="UP000077755"/>
    </source>
</evidence>
<dbReference type="AlphaFoldDB" id="A0A166GU75"/>
<accession>A0A166GU75</accession>
<feature type="compositionally biased region" description="Basic and acidic residues" evidence="1">
    <location>
        <begin position="123"/>
        <end position="158"/>
    </location>
</feature>
<dbReference type="EMBL" id="CP093343">
    <property type="protein sequence ID" value="WOG82880.1"/>
    <property type="molecule type" value="Genomic_DNA"/>
</dbReference>
<feature type="region of interest" description="Disordered" evidence="1">
    <location>
        <begin position="119"/>
        <end position="158"/>
    </location>
</feature>
<keyword evidence="3" id="KW-1185">Reference proteome</keyword>
<proteinExistence type="predicted"/>
<evidence type="ECO:0000313" key="2">
    <source>
        <dbReference type="EMBL" id="WOG82880.1"/>
    </source>
</evidence>
<name>A0A166GU75_DAUCS</name>
<dbReference type="Proteomes" id="UP000077755">
    <property type="component" value="Chromosome 1"/>
</dbReference>
<evidence type="ECO:0000256" key="1">
    <source>
        <dbReference type="SAM" id="MobiDB-lite"/>
    </source>
</evidence>
<gene>
    <name evidence="2" type="ORF">DCAR_0102049</name>
</gene>
<reference evidence="2" key="2">
    <citation type="submission" date="2022-03" db="EMBL/GenBank/DDBJ databases">
        <title>Draft title - Genomic analysis of global carrot germplasm unveils the trajectory of domestication and the origin of high carotenoid orange carrot.</title>
        <authorList>
            <person name="Iorizzo M."/>
            <person name="Ellison S."/>
            <person name="Senalik D."/>
            <person name="Macko-Podgorni A."/>
            <person name="Grzebelus D."/>
            <person name="Bostan H."/>
            <person name="Rolling W."/>
            <person name="Curaba J."/>
            <person name="Simon P."/>
        </authorList>
    </citation>
    <scope>NUCLEOTIDE SEQUENCE</scope>
    <source>
        <tissue evidence="2">Leaf</tissue>
    </source>
</reference>
<organism evidence="2 3">
    <name type="scientific">Daucus carota subsp. sativus</name>
    <name type="common">Carrot</name>
    <dbReference type="NCBI Taxonomy" id="79200"/>
    <lineage>
        <taxon>Eukaryota</taxon>
        <taxon>Viridiplantae</taxon>
        <taxon>Streptophyta</taxon>
        <taxon>Embryophyta</taxon>
        <taxon>Tracheophyta</taxon>
        <taxon>Spermatophyta</taxon>
        <taxon>Magnoliopsida</taxon>
        <taxon>eudicotyledons</taxon>
        <taxon>Gunneridae</taxon>
        <taxon>Pentapetalae</taxon>
        <taxon>asterids</taxon>
        <taxon>campanulids</taxon>
        <taxon>Apiales</taxon>
        <taxon>Apiaceae</taxon>
        <taxon>Apioideae</taxon>
        <taxon>Scandiceae</taxon>
        <taxon>Daucinae</taxon>
        <taxon>Daucus</taxon>
        <taxon>Daucus sect. Daucus</taxon>
    </lineage>
</organism>
<reference evidence="2" key="1">
    <citation type="journal article" date="2016" name="Nat. Genet.">
        <title>A high-quality carrot genome assembly provides new insights into carotenoid accumulation and asterid genome evolution.</title>
        <authorList>
            <person name="Iorizzo M."/>
            <person name="Ellison S."/>
            <person name="Senalik D."/>
            <person name="Zeng P."/>
            <person name="Satapoomin P."/>
            <person name="Huang J."/>
            <person name="Bowman M."/>
            <person name="Iovene M."/>
            <person name="Sanseverino W."/>
            <person name="Cavagnaro P."/>
            <person name="Yildiz M."/>
            <person name="Macko-Podgorni A."/>
            <person name="Moranska E."/>
            <person name="Grzebelus E."/>
            <person name="Grzebelus D."/>
            <person name="Ashrafi H."/>
            <person name="Zheng Z."/>
            <person name="Cheng S."/>
            <person name="Spooner D."/>
            <person name="Van Deynze A."/>
            <person name="Simon P."/>
        </authorList>
    </citation>
    <scope>NUCLEOTIDE SEQUENCE</scope>
    <source>
        <tissue evidence="2">Leaf</tissue>
    </source>
</reference>